<dbReference type="SMART" id="SM00775">
    <property type="entry name" value="LNS2"/>
    <property type="match status" value="1"/>
</dbReference>
<sequence length="746" mass="83303">MNYVGQLAGQVFVQVKELYRGLNPATLSGCIDVIVVRQPDGTLQCSPFHVRFGKMGVLRSREKVVDIEINGEPVSLHMKLGENGEAFFVKETESDEVSTGVLCQTINHCIVFIAAKVHCVLRNVTYASIYVCMSPHEYHILKSELAYLKQSCHISPNGSLPSTPKSDSELLSSQRREGKPDNPEMLWTWGELPHAAKPISEPMVVTPRSIPPSESRHFRAITGDGMVESQGSDVYVPDLKVKEATSAAAVDVEAISASAHLITDLEEGRHSPGAHAISKTDSPSKKKDKRSRHLGSDGVYLDDITELEPEVAALYFPKSDGATSLRGGADPRSANQSPQSVGSSGMDSGVDSFSDQLGDLPHIAISLCGGLSENREITREEFEERAISYQEFADNPSIIDDPNLVVKIGNKYYNWTTAAPIVLAMQVFQKPLPKATVENIMKEKMPKKGGRWWFSWRGRNKSSKSVCFQSQTMLWKPTLQAYSSQASLHLKDGPNDVVFSVTTQYQGTCRCEGIIYLWNWDDKIVISDIDGTITRSDTLGHILPTLGKDWTHQGIARLYHRVSQNGYKFMYCSARAIGMADMTRGYLHWVNERGTMLPMGPVLLSPSSLFSAFHREVIEKKPEKFKIECLTDIKNLFYPNTEPFYAAFGNRATDVYSYKEVGVPLNRIFTVNPKGELIQEHAKTNISSYERLCEVVDHVFPLLIRGNTTDFPCSDTFSQFTFWREQLPEVEKQDQHAEQQAAERTN</sequence>
<dbReference type="GO" id="GO:0003713">
    <property type="term" value="F:transcription coactivator activity"/>
    <property type="evidence" value="ECO:0007669"/>
    <property type="project" value="TreeGrafter"/>
</dbReference>
<dbReference type="InterPro" id="IPR026058">
    <property type="entry name" value="LIPIN"/>
</dbReference>
<protein>
    <recommendedName>
        <fullName evidence="4">phosphatidate phosphatase</fullName>
        <ecNumber evidence="4">3.1.3.4</ecNumber>
    </recommendedName>
</protein>
<organism evidence="8 9">
    <name type="scientific">Cyprinus carpio</name>
    <name type="common">Common carp</name>
    <dbReference type="NCBI Taxonomy" id="7962"/>
    <lineage>
        <taxon>Eukaryota</taxon>
        <taxon>Metazoa</taxon>
        <taxon>Chordata</taxon>
        <taxon>Craniata</taxon>
        <taxon>Vertebrata</taxon>
        <taxon>Euteleostomi</taxon>
        <taxon>Actinopterygii</taxon>
        <taxon>Neopterygii</taxon>
        <taxon>Teleostei</taxon>
        <taxon>Ostariophysi</taxon>
        <taxon>Cypriniformes</taxon>
        <taxon>Cyprinidae</taxon>
        <taxon>Cyprininae</taxon>
        <taxon>Cyprinus</taxon>
    </lineage>
</organism>
<feature type="region of interest" description="Disordered" evidence="6">
    <location>
        <begin position="158"/>
        <end position="185"/>
    </location>
</feature>
<dbReference type="GO" id="GO:0005741">
    <property type="term" value="C:mitochondrial outer membrane"/>
    <property type="evidence" value="ECO:0007669"/>
    <property type="project" value="TreeGrafter"/>
</dbReference>
<evidence type="ECO:0000313" key="8">
    <source>
        <dbReference type="Ensembl" id="ENSCCRP00010027800.1"/>
    </source>
</evidence>
<evidence type="ECO:0000256" key="4">
    <source>
        <dbReference type="ARBA" id="ARBA00012638"/>
    </source>
</evidence>
<dbReference type="InterPro" id="IPR013209">
    <property type="entry name" value="LNS2"/>
</dbReference>
<dbReference type="GO" id="GO:0045944">
    <property type="term" value="P:positive regulation of transcription by RNA polymerase II"/>
    <property type="evidence" value="ECO:0007669"/>
    <property type="project" value="TreeGrafter"/>
</dbReference>
<dbReference type="InterPro" id="IPR036412">
    <property type="entry name" value="HAD-like_sf"/>
</dbReference>
<dbReference type="EC" id="3.1.3.4" evidence="4"/>
<comment type="cofactor">
    <cofactor evidence="2">
        <name>Mg(2+)</name>
        <dbReference type="ChEBI" id="CHEBI:18420"/>
    </cofactor>
</comment>
<feature type="region of interest" description="Disordered" evidence="6">
    <location>
        <begin position="324"/>
        <end position="353"/>
    </location>
</feature>
<proteinExistence type="inferred from homology"/>
<dbReference type="GO" id="GO:0009062">
    <property type="term" value="P:fatty acid catabolic process"/>
    <property type="evidence" value="ECO:0007669"/>
    <property type="project" value="TreeGrafter"/>
</dbReference>
<comment type="catalytic activity">
    <reaction evidence="1">
        <text>a 1,2-diacyl-sn-glycero-3-phosphate + H2O = a 1,2-diacyl-sn-glycerol + phosphate</text>
        <dbReference type="Rhea" id="RHEA:27429"/>
        <dbReference type="ChEBI" id="CHEBI:15377"/>
        <dbReference type="ChEBI" id="CHEBI:17815"/>
        <dbReference type="ChEBI" id="CHEBI:43474"/>
        <dbReference type="ChEBI" id="CHEBI:58608"/>
        <dbReference type="EC" id="3.1.3.4"/>
    </reaction>
    <physiologicalReaction direction="left-to-right" evidence="1">
        <dbReference type="Rhea" id="RHEA:27430"/>
    </physiologicalReaction>
</comment>
<dbReference type="InterPro" id="IPR031703">
    <property type="entry name" value="Lipin_mid"/>
</dbReference>
<dbReference type="InterPro" id="IPR031315">
    <property type="entry name" value="LNS2/PITP"/>
</dbReference>
<evidence type="ECO:0000256" key="5">
    <source>
        <dbReference type="ARBA" id="ARBA00022801"/>
    </source>
</evidence>
<evidence type="ECO:0000256" key="6">
    <source>
        <dbReference type="SAM" id="MobiDB-lite"/>
    </source>
</evidence>
<comment type="similarity">
    <text evidence="3">Belongs to the lipin family.</text>
</comment>
<dbReference type="SUPFAM" id="SSF56784">
    <property type="entry name" value="HAD-like"/>
    <property type="match status" value="1"/>
</dbReference>
<evidence type="ECO:0000313" key="9">
    <source>
        <dbReference type="Proteomes" id="UP000694427"/>
    </source>
</evidence>
<dbReference type="GO" id="GO:0032869">
    <property type="term" value="P:cellular response to insulin stimulus"/>
    <property type="evidence" value="ECO:0007669"/>
    <property type="project" value="TreeGrafter"/>
</dbReference>
<dbReference type="InterPro" id="IPR007651">
    <property type="entry name" value="Lipin_N"/>
</dbReference>
<dbReference type="GO" id="GO:0019432">
    <property type="term" value="P:triglyceride biosynthetic process"/>
    <property type="evidence" value="ECO:0007669"/>
    <property type="project" value="TreeGrafter"/>
</dbReference>
<dbReference type="GO" id="GO:0005634">
    <property type="term" value="C:nucleus"/>
    <property type="evidence" value="ECO:0007669"/>
    <property type="project" value="TreeGrafter"/>
</dbReference>
<dbReference type="PANTHER" id="PTHR12181">
    <property type="entry name" value="LIPIN"/>
    <property type="match status" value="1"/>
</dbReference>
<feature type="region of interest" description="Disordered" evidence="6">
    <location>
        <begin position="266"/>
        <end position="296"/>
    </location>
</feature>
<dbReference type="Pfam" id="PF04571">
    <property type="entry name" value="Lipin_N"/>
    <property type="match status" value="1"/>
</dbReference>
<feature type="compositionally biased region" description="Polar residues" evidence="6">
    <location>
        <begin position="158"/>
        <end position="173"/>
    </location>
</feature>
<reference evidence="8" key="1">
    <citation type="submission" date="2025-08" db="UniProtKB">
        <authorList>
            <consortium name="Ensembl"/>
        </authorList>
    </citation>
    <scope>IDENTIFICATION</scope>
</reference>
<keyword evidence="5" id="KW-0378">Hydrolase</keyword>
<reference evidence="8" key="2">
    <citation type="submission" date="2025-09" db="UniProtKB">
        <authorList>
            <consortium name="Ensembl"/>
        </authorList>
    </citation>
    <scope>IDENTIFICATION</scope>
</reference>
<dbReference type="PANTHER" id="PTHR12181:SF10">
    <property type="entry name" value="PHOSPHATIDATE PHOSPHATASE LPIN1"/>
    <property type="match status" value="1"/>
</dbReference>
<evidence type="ECO:0000256" key="2">
    <source>
        <dbReference type="ARBA" id="ARBA00001946"/>
    </source>
</evidence>
<evidence type="ECO:0000256" key="3">
    <source>
        <dbReference type="ARBA" id="ARBA00005476"/>
    </source>
</evidence>
<dbReference type="Pfam" id="PF08235">
    <property type="entry name" value="LNS2"/>
    <property type="match status" value="1"/>
</dbReference>
<dbReference type="Pfam" id="PF16876">
    <property type="entry name" value="Lipin_mid"/>
    <property type="match status" value="1"/>
</dbReference>
<name>A0A8C1J5Z8_CYPCA</name>
<evidence type="ECO:0000256" key="1">
    <source>
        <dbReference type="ARBA" id="ARBA00001180"/>
    </source>
</evidence>
<dbReference type="Proteomes" id="UP000694427">
    <property type="component" value="Unplaced"/>
</dbReference>
<dbReference type="AlphaFoldDB" id="A0A8C1J5Z8"/>
<dbReference type="Ensembl" id="ENSCCRT00010030496.1">
    <property type="protein sequence ID" value="ENSCCRP00010027800.1"/>
    <property type="gene ID" value="ENSCCRG00010011695.1"/>
</dbReference>
<feature type="compositionally biased region" description="Low complexity" evidence="6">
    <location>
        <begin position="340"/>
        <end position="353"/>
    </location>
</feature>
<evidence type="ECO:0000259" key="7">
    <source>
        <dbReference type="SMART" id="SM00775"/>
    </source>
</evidence>
<accession>A0A8C1J5Z8</accession>
<keyword evidence="9" id="KW-1185">Reference proteome</keyword>
<feature type="domain" description="LNS2/PITP" evidence="7">
    <location>
        <begin position="524"/>
        <end position="680"/>
    </location>
</feature>
<dbReference type="GO" id="GO:0008195">
    <property type="term" value="F:phosphatidate phosphatase activity"/>
    <property type="evidence" value="ECO:0007669"/>
    <property type="project" value="UniProtKB-EC"/>
</dbReference>